<reference evidence="1" key="2">
    <citation type="submission" date="2025-03" db="EMBL/GenBank/DDBJ databases">
        <authorList>
            <consortium name="ELIXIR-Norway"/>
            <consortium name="Elixir Norway"/>
        </authorList>
    </citation>
    <scope>NUCLEOTIDE SEQUENCE</scope>
</reference>
<protein>
    <submittedName>
        <fullName evidence="1">Uncharacterized protein</fullName>
    </submittedName>
</protein>
<reference evidence="1" key="1">
    <citation type="submission" date="2023-05" db="EMBL/GenBank/DDBJ databases">
        <authorList>
            <consortium name="ELIXIR-Norway"/>
        </authorList>
    </citation>
    <scope>NUCLEOTIDE SEQUENCE</scope>
</reference>
<name>A0AC59YEX3_RANTA</name>
<dbReference type="Proteomes" id="UP001162501">
    <property type="component" value="Chromosome 14"/>
</dbReference>
<accession>A0AC59YEX3</accession>
<evidence type="ECO:0000313" key="1">
    <source>
        <dbReference type="EMBL" id="CAM9641209.1"/>
    </source>
</evidence>
<organism evidence="1 2">
    <name type="scientific">Rangifer tarandus platyrhynchus</name>
    <name type="common">Svalbard reindeer</name>
    <dbReference type="NCBI Taxonomy" id="3082113"/>
    <lineage>
        <taxon>Eukaryota</taxon>
        <taxon>Metazoa</taxon>
        <taxon>Chordata</taxon>
        <taxon>Craniata</taxon>
        <taxon>Vertebrata</taxon>
        <taxon>Euteleostomi</taxon>
        <taxon>Mammalia</taxon>
        <taxon>Eutheria</taxon>
        <taxon>Laurasiatheria</taxon>
        <taxon>Artiodactyla</taxon>
        <taxon>Ruminantia</taxon>
        <taxon>Pecora</taxon>
        <taxon>Cervidae</taxon>
        <taxon>Odocoileinae</taxon>
        <taxon>Rangifer</taxon>
    </lineage>
</organism>
<gene>
    <name evidence="1" type="ORF">MRATA1EN22A_LOCUS5379</name>
</gene>
<evidence type="ECO:0000313" key="2">
    <source>
        <dbReference type="Proteomes" id="UP001162501"/>
    </source>
</evidence>
<sequence length="89" mass="9936">MDHEIPRPTSASQSYLVLESFPERNLQLLQCTEDFCRATNPLSILASYPGVRTRRAVCGSVLQSGWDVPAGEKLQNFKGLPELLPYTVK</sequence>
<dbReference type="EMBL" id="OX596098">
    <property type="protein sequence ID" value="CAM9641209.1"/>
    <property type="molecule type" value="Genomic_DNA"/>
</dbReference>
<proteinExistence type="predicted"/>